<dbReference type="Proteomes" id="UP000632195">
    <property type="component" value="Unassembled WGS sequence"/>
</dbReference>
<dbReference type="GO" id="GO:0006355">
    <property type="term" value="P:regulation of DNA-templated transcription"/>
    <property type="evidence" value="ECO:0007669"/>
    <property type="project" value="InterPro"/>
</dbReference>
<dbReference type="CDD" id="cd22231">
    <property type="entry name" value="RHH_NikR_HicB-like"/>
    <property type="match status" value="1"/>
</dbReference>
<dbReference type="SUPFAM" id="SSF47598">
    <property type="entry name" value="Ribbon-helix-helix"/>
    <property type="match status" value="1"/>
</dbReference>
<keyword evidence="3" id="KW-1185">Reference proteome</keyword>
<dbReference type="InterPro" id="IPR010985">
    <property type="entry name" value="Ribbon_hlx_hlx"/>
</dbReference>
<dbReference type="EMBL" id="BMNY01000001">
    <property type="protein sequence ID" value="GGM73411.1"/>
    <property type="molecule type" value="Genomic_DNA"/>
</dbReference>
<dbReference type="Gene3D" id="1.10.1220.10">
    <property type="entry name" value="Met repressor-like"/>
    <property type="match status" value="1"/>
</dbReference>
<dbReference type="Pfam" id="PF01402">
    <property type="entry name" value="RHH_1"/>
    <property type="match status" value="1"/>
</dbReference>
<reference evidence="2" key="1">
    <citation type="journal article" date="2014" name="Int. J. Syst. Evol. Microbiol.">
        <title>Complete genome sequence of Corynebacterium casei LMG S-19264T (=DSM 44701T), isolated from a smear-ripened cheese.</title>
        <authorList>
            <consortium name="US DOE Joint Genome Institute (JGI-PGF)"/>
            <person name="Walter F."/>
            <person name="Albersmeier A."/>
            <person name="Kalinowski J."/>
            <person name="Ruckert C."/>
        </authorList>
    </citation>
    <scope>NUCLEOTIDE SEQUENCE</scope>
    <source>
        <strain evidence="2">JCM 13583</strain>
    </source>
</reference>
<dbReference type="InterPro" id="IPR002145">
    <property type="entry name" value="CopG"/>
</dbReference>
<proteinExistence type="predicted"/>
<dbReference type="InterPro" id="IPR013321">
    <property type="entry name" value="Arc_rbn_hlx_hlx"/>
</dbReference>
<comment type="caution">
    <text evidence="2">The sequence shown here is derived from an EMBL/GenBank/DDBJ whole genome shotgun (WGS) entry which is preliminary data.</text>
</comment>
<protein>
    <recommendedName>
        <fullName evidence="1">Ribbon-helix-helix protein CopG domain-containing protein</fullName>
    </recommendedName>
</protein>
<name>A0AA37F9D5_9ARCH</name>
<reference evidence="2" key="2">
    <citation type="submission" date="2022-09" db="EMBL/GenBank/DDBJ databases">
        <authorList>
            <person name="Sun Q."/>
            <person name="Ohkuma M."/>
        </authorList>
    </citation>
    <scope>NUCLEOTIDE SEQUENCE</scope>
    <source>
        <strain evidence="2">JCM 13583</strain>
    </source>
</reference>
<organism evidence="2 3">
    <name type="scientific">Thermogymnomonas acidicola</name>
    <dbReference type="NCBI Taxonomy" id="399579"/>
    <lineage>
        <taxon>Archaea</taxon>
        <taxon>Methanobacteriati</taxon>
        <taxon>Thermoplasmatota</taxon>
        <taxon>Thermoplasmata</taxon>
        <taxon>Thermoplasmatales</taxon>
        <taxon>Thermogymnomonas</taxon>
    </lineage>
</organism>
<evidence type="ECO:0000313" key="3">
    <source>
        <dbReference type="Proteomes" id="UP000632195"/>
    </source>
</evidence>
<dbReference type="AlphaFoldDB" id="A0AA37F9D5"/>
<sequence length="109" mass="12717">MSVPYRITVRISEKTMEKLEEMVESFQYESISDIIRRAIDEFVERHHSSGPVSRVDVLIPRKILEDLERDVSQGTAISIEDLIRLILRDYTASRINRELGQLSDQKNLK</sequence>
<evidence type="ECO:0000313" key="2">
    <source>
        <dbReference type="EMBL" id="GGM73411.1"/>
    </source>
</evidence>
<gene>
    <name evidence="2" type="ORF">GCM10007108_09290</name>
</gene>
<dbReference type="RefSeq" id="WP_075056470.1">
    <property type="nucleotide sequence ID" value="NZ_BMNY01000001.1"/>
</dbReference>
<accession>A0AA37F9D5</accession>
<feature type="domain" description="Ribbon-helix-helix protein CopG" evidence="1">
    <location>
        <begin position="6"/>
        <end position="45"/>
    </location>
</feature>
<evidence type="ECO:0000259" key="1">
    <source>
        <dbReference type="Pfam" id="PF01402"/>
    </source>
</evidence>